<dbReference type="Proteomes" id="UP000187074">
    <property type="component" value="Unassembled WGS sequence"/>
</dbReference>
<evidence type="ECO:0000313" key="3">
    <source>
        <dbReference type="Proteomes" id="UP000187074"/>
    </source>
</evidence>
<feature type="signal peptide" evidence="1">
    <location>
        <begin position="1"/>
        <end position="30"/>
    </location>
</feature>
<dbReference type="EMBL" id="MRTF01000001">
    <property type="protein sequence ID" value="OME96731.1"/>
    <property type="molecule type" value="Genomic_DNA"/>
</dbReference>
<keyword evidence="1" id="KW-0732">Signal</keyword>
<evidence type="ECO:0000256" key="1">
    <source>
        <dbReference type="SAM" id="SignalP"/>
    </source>
</evidence>
<gene>
    <name evidence="2" type="ORF">BK123_03875</name>
</gene>
<protein>
    <recommendedName>
        <fullName evidence="4">VCBS repeat-containing protein</fullName>
    </recommendedName>
</protein>
<comment type="caution">
    <text evidence="2">The sequence shown here is derived from an EMBL/GenBank/DDBJ whole genome shotgun (WGS) entry which is preliminary data.</text>
</comment>
<accession>A0A1R1B9H3</accession>
<organism evidence="2 3">
    <name type="scientific">Paenibacillus lautus</name>
    <name type="common">Bacillus lautus</name>
    <dbReference type="NCBI Taxonomy" id="1401"/>
    <lineage>
        <taxon>Bacteria</taxon>
        <taxon>Bacillati</taxon>
        <taxon>Bacillota</taxon>
        <taxon>Bacilli</taxon>
        <taxon>Bacillales</taxon>
        <taxon>Paenibacillaceae</taxon>
        <taxon>Paenibacillus</taxon>
    </lineage>
</organism>
<dbReference type="SUPFAM" id="SSF69318">
    <property type="entry name" value="Integrin alpha N-terminal domain"/>
    <property type="match status" value="1"/>
</dbReference>
<evidence type="ECO:0008006" key="4">
    <source>
        <dbReference type="Google" id="ProtNLM"/>
    </source>
</evidence>
<dbReference type="RefSeq" id="WP_076321073.1">
    <property type="nucleotide sequence ID" value="NZ_MRTF01000001.1"/>
</dbReference>
<feature type="chain" id="PRO_5013090922" description="VCBS repeat-containing protein" evidence="1">
    <location>
        <begin position="31"/>
        <end position="193"/>
    </location>
</feature>
<evidence type="ECO:0000313" key="2">
    <source>
        <dbReference type="EMBL" id="OME96731.1"/>
    </source>
</evidence>
<dbReference type="AlphaFoldDB" id="A0A1R1B9H3"/>
<sequence>MKKQNVKKITLLAAGVICAATILTPQVSLAKQATSVPQAVTKHTEKTSPKLEIGQKFNVPELKLKENTYVLDYKTSDVNGDSVADQVILVGTKEKIDGKLDAYASDLSIIVQDGKKQKYLKYDWLNKGTDGTLYGELGREPNLIIGDYTGDKVDDIIVTAPQGGNGGFVDHLVLSWQENKLKVVFTDNQDTVK</sequence>
<reference evidence="2 3" key="1">
    <citation type="submission" date="2016-11" db="EMBL/GenBank/DDBJ databases">
        <title>Paenibacillus species isolates.</title>
        <authorList>
            <person name="Beno S.M."/>
        </authorList>
    </citation>
    <scope>NUCLEOTIDE SEQUENCE [LARGE SCALE GENOMIC DNA]</scope>
    <source>
        <strain evidence="2 3">FSL F4-0100</strain>
    </source>
</reference>
<dbReference type="InterPro" id="IPR028994">
    <property type="entry name" value="Integrin_alpha_N"/>
</dbReference>
<dbReference type="OrthoDB" id="1653343at2"/>
<name>A0A1R1B9H3_PAELA</name>
<dbReference type="STRING" id="1401.BK123_03875"/>
<proteinExistence type="predicted"/>